<evidence type="ECO:0000313" key="1">
    <source>
        <dbReference type="EMBL" id="SFN43727.1"/>
    </source>
</evidence>
<keyword evidence="2" id="KW-1185">Reference proteome</keyword>
<reference evidence="2" key="1">
    <citation type="submission" date="2016-10" db="EMBL/GenBank/DDBJ databases">
        <authorList>
            <person name="Varghese N."/>
            <person name="Submissions S."/>
        </authorList>
    </citation>
    <scope>NUCLEOTIDE SEQUENCE [LARGE SCALE GENOMIC DNA]</scope>
    <source>
        <strain evidence="2">DSM 25575</strain>
    </source>
</reference>
<dbReference type="RefSeq" id="WP_090024988.1">
    <property type="nucleotide sequence ID" value="NZ_FOVD01000003.1"/>
</dbReference>
<accession>A0A1I4Z0L5</accession>
<organism evidence="1 2">
    <name type="scientific">Chryseobacterium oleae</name>
    <dbReference type="NCBI Taxonomy" id="491207"/>
    <lineage>
        <taxon>Bacteria</taxon>
        <taxon>Pseudomonadati</taxon>
        <taxon>Bacteroidota</taxon>
        <taxon>Flavobacteriia</taxon>
        <taxon>Flavobacteriales</taxon>
        <taxon>Weeksellaceae</taxon>
        <taxon>Chryseobacterium group</taxon>
        <taxon>Chryseobacterium</taxon>
    </lineage>
</organism>
<sequence length="162" mass="19668">MKENIRKIKIVIILLLIFNFNYLEAQTKTQNSLYHYFDKWIEDKKTFKFIQINLMVDCKNKLLFTVSKKDLLFCDEKKSRIYKTYFYKGVLIIYELDDNMINNKNINFFDRYLQSTDYDIKMLPKGNQSLINGYVLYFKNNKLVTNEEQINYFMENNCKSSE</sequence>
<evidence type="ECO:0000313" key="2">
    <source>
        <dbReference type="Proteomes" id="UP000198769"/>
    </source>
</evidence>
<dbReference type="EMBL" id="FOVD01000003">
    <property type="protein sequence ID" value="SFN43727.1"/>
    <property type="molecule type" value="Genomic_DNA"/>
</dbReference>
<dbReference type="AlphaFoldDB" id="A0A1I4Z0L5"/>
<protein>
    <submittedName>
        <fullName evidence="1">Uncharacterized protein</fullName>
    </submittedName>
</protein>
<gene>
    <name evidence="1" type="ORF">SAMN05421594_2813</name>
</gene>
<dbReference type="OrthoDB" id="1261488at2"/>
<proteinExistence type="predicted"/>
<name>A0A1I4Z0L5_CHROL</name>
<dbReference type="Proteomes" id="UP000198769">
    <property type="component" value="Unassembled WGS sequence"/>
</dbReference>